<feature type="signal peptide" evidence="3">
    <location>
        <begin position="1"/>
        <end position="18"/>
    </location>
</feature>
<keyword evidence="2" id="KW-0812">Transmembrane</keyword>
<comment type="caution">
    <text evidence="4">The sequence shown here is derived from an EMBL/GenBank/DDBJ whole genome shotgun (WGS) entry which is preliminary data.</text>
</comment>
<evidence type="ECO:0000256" key="3">
    <source>
        <dbReference type="SAM" id="SignalP"/>
    </source>
</evidence>
<reference evidence="4 5" key="1">
    <citation type="submission" date="2017-03" db="EMBL/GenBank/DDBJ databases">
        <title>Widespread Adenine N6-methylation of Active Genes in Fungi.</title>
        <authorList>
            <consortium name="DOE Joint Genome Institute"/>
            <person name="Mondo S.J."/>
            <person name="Dannebaum R.O."/>
            <person name="Kuo R.C."/>
            <person name="Louie K.B."/>
            <person name="Bewick A.J."/>
            <person name="Labutti K."/>
            <person name="Haridas S."/>
            <person name="Kuo A."/>
            <person name="Salamov A."/>
            <person name="Ahrendt S.R."/>
            <person name="Lau R."/>
            <person name="Bowen B.P."/>
            <person name="Lipzen A."/>
            <person name="Sullivan W."/>
            <person name="Andreopoulos W.B."/>
            <person name="Clum A."/>
            <person name="Lindquist E."/>
            <person name="Daum C."/>
            <person name="Northen T.R."/>
            <person name="Ramamoorthy G."/>
            <person name="Schmitz R.J."/>
            <person name="Gryganskyi A."/>
            <person name="Culley D."/>
            <person name="Magnuson J."/>
            <person name="James T.Y."/>
            <person name="O'Malley M.A."/>
            <person name="Stajich J.E."/>
            <person name="Spatafora J.W."/>
            <person name="Visel A."/>
            <person name="Grigoriev I.V."/>
        </authorList>
    </citation>
    <scope>NUCLEOTIDE SEQUENCE [LARGE SCALE GENOMIC DNA]</scope>
    <source>
        <strain evidence="4 5">NRRL Y-17943</strain>
    </source>
</reference>
<keyword evidence="3" id="KW-0732">Signal</keyword>
<dbReference type="GeneID" id="33559944"/>
<keyword evidence="2" id="KW-0472">Membrane</keyword>
<protein>
    <submittedName>
        <fullName evidence="4">Uncharacterized protein</fullName>
    </submittedName>
</protein>
<evidence type="ECO:0000313" key="4">
    <source>
        <dbReference type="EMBL" id="ORX37830.1"/>
    </source>
</evidence>
<dbReference type="InParanoid" id="A0A1Y1UIF5"/>
<evidence type="ECO:0000313" key="5">
    <source>
        <dbReference type="Proteomes" id="UP000193218"/>
    </source>
</evidence>
<evidence type="ECO:0000256" key="2">
    <source>
        <dbReference type="SAM" id="Phobius"/>
    </source>
</evidence>
<dbReference type="Proteomes" id="UP000193218">
    <property type="component" value="Unassembled WGS sequence"/>
</dbReference>
<organism evidence="4 5">
    <name type="scientific">Kockovaella imperatae</name>
    <dbReference type="NCBI Taxonomy" id="4999"/>
    <lineage>
        <taxon>Eukaryota</taxon>
        <taxon>Fungi</taxon>
        <taxon>Dikarya</taxon>
        <taxon>Basidiomycota</taxon>
        <taxon>Agaricomycotina</taxon>
        <taxon>Tremellomycetes</taxon>
        <taxon>Tremellales</taxon>
        <taxon>Cuniculitremaceae</taxon>
        <taxon>Kockovaella</taxon>
    </lineage>
</organism>
<keyword evidence="5" id="KW-1185">Reference proteome</keyword>
<feature type="transmembrane region" description="Helical" evidence="2">
    <location>
        <begin position="34"/>
        <end position="56"/>
    </location>
</feature>
<feature type="chain" id="PRO_5013095921" evidence="3">
    <location>
        <begin position="19"/>
        <end position="562"/>
    </location>
</feature>
<dbReference type="EMBL" id="NBSH01000005">
    <property type="protein sequence ID" value="ORX37830.1"/>
    <property type="molecule type" value="Genomic_DNA"/>
</dbReference>
<dbReference type="RefSeq" id="XP_021871817.1">
    <property type="nucleotide sequence ID" value="XM_022018135.1"/>
</dbReference>
<proteinExistence type="predicted"/>
<feature type="transmembrane region" description="Helical" evidence="2">
    <location>
        <begin position="95"/>
        <end position="115"/>
    </location>
</feature>
<sequence length="562" mass="60069">MTLGVFVLLAVFQRGPLAKPFLSPQVFAGSVITLSNLGSLIGAIITVLGIAGRYVLSGVSRAWLRRRAEKSQGITIKQWRSLSGITLHELHRTPFLAGGMFVAFAVLVGSNSVMLPGTLIPTSQIRYMSLWTMKTAPYLNTGGQGSHISCVNISDPTFCAAVYGVPSISIGFNDGFNRTSSYYPDLTSGINFANVGFLAGVPAGSNFFAGRLGDATFETLTIDTPITAFETTCYLQGGASISQDQYYVPSACQGENVYYGNSTLAATYIWGDTCLHDGSTIVEIALGGNEIPDHEGTINYAIQCQVSAREGQGWSTYFYGIGNQFYVTNPSEQTLDLSGFQSLSYYDMLSITTGLLSAMNAEIGLDGKPGLIAIGMSKAVNQAGQVDLEALAGAVSNALAVSATSGYLYETKDLTESQGDGNPTVLVGQNSDNVAIRGYGWTKSWKLLAYSCLEILSGLIWLTAGIYMVKGGTRYDPTDWFHTLNTSAGSNIQQINGTCTGADLQPRKVNKNVLWYGEIASGHVGFSQYQTAPISPKKKYGDQSAAVENLEEKEQSEASETV</sequence>
<keyword evidence="2" id="KW-1133">Transmembrane helix</keyword>
<gene>
    <name evidence="4" type="ORF">BD324DRAFT_650375</name>
</gene>
<evidence type="ECO:0000256" key="1">
    <source>
        <dbReference type="SAM" id="MobiDB-lite"/>
    </source>
</evidence>
<dbReference type="AlphaFoldDB" id="A0A1Y1UIF5"/>
<feature type="region of interest" description="Disordered" evidence="1">
    <location>
        <begin position="534"/>
        <end position="562"/>
    </location>
</feature>
<accession>A0A1Y1UIF5</accession>
<name>A0A1Y1UIF5_9TREE</name>